<comment type="caution">
    <text evidence="1">The sequence shown here is derived from an EMBL/GenBank/DDBJ whole genome shotgun (WGS) entry which is preliminary data.</text>
</comment>
<keyword evidence="2" id="KW-1185">Reference proteome</keyword>
<evidence type="ECO:0000313" key="1">
    <source>
        <dbReference type="EMBL" id="RDB56183.1"/>
    </source>
</evidence>
<protein>
    <submittedName>
        <fullName evidence="1">Uncharacterized protein</fullName>
    </submittedName>
</protein>
<gene>
    <name evidence="1" type="ORF">C1880_04705</name>
</gene>
<dbReference type="AlphaFoldDB" id="A0A369L937"/>
<reference evidence="1 2" key="1">
    <citation type="journal article" date="2018" name="Elife">
        <title>Discovery and characterization of a prevalent human gut bacterial enzyme sufficient for the inactivation of a family of plant toxins.</title>
        <authorList>
            <person name="Koppel N."/>
            <person name="Bisanz J.E."/>
            <person name="Pandelia M.E."/>
            <person name="Turnbaugh P.J."/>
            <person name="Balskus E.P."/>
        </authorList>
    </citation>
    <scope>NUCLEOTIDE SEQUENCE [LARGE SCALE GENOMIC DNA]</scope>
    <source>
        <strain evidence="2">anaerobia AP69FAA</strain>
    </source>
</reference>
<proteinExistence type="predicted"/>
<dbReference type="STRING" id="1034345.GCA_000236865_00492"/>
<sequence length="781" mass="84554">MQAGAGAEQAGNMYTGLQVSAKTPWVEWDISSRQFIRVATKITMACDFTTELYYHMRGKLEIACGSYNELNPSYNLWHTDSGDDTRFTLFHTVDGASKGGVEEGSKVVVIDNEAGAGIHRDGCHVWTDYRGYPGSDYSVWIRRTDRDAMHGFQLRSWFWNYYYYGKDWYYQRADDPPIGFSTKWVKQRAKRVGIASEAQWAGRVLVISPATVPSLQLGVDGPRTGQGCGVFAAASSTRRHWIAAEHEDEHLAGTFRFVPVCAGDGSLSLGQAGGGPRFDASAVELQRRAGADRAQAVWVHGRGPRQWLFSDCSGMALDRVGASQENGARVQFHSNGYADGEWGNESHMWHLEDARFGTEDGGLFDLEGAADGSTVAVGASLGVPDPRTAFRPGGASADAKGIRYEYLWFADDGQGEAVSEVPEVTGRACVSFGGGRLWLDAQPAANVVGTRGRAGALRALNLSAEGSGLGLVARIVSSGAWRDASQEGAEAQGLSIKLGGDAASRFHVRYRVCGKDGSWSEWVQDGQEASCGGMPLHGVSARIVPAGLLEETGRTLQIGEHLAGKRLACIVRATTAYLDAAYLGCAVSKPLRVVNPFTTVRYFVDGEREPCWSERVDESSSYCVAPDARTAALKPGCEKVEGWFADAACTVPFADGTVVQGATLDLFGRNIAEVRYALTDMARQLFSERRCFADKQLEAEVDGESMLPPVQKVAYGEVLSFSRRPSVWYEAEGRAREAIGVIGAYADASASQPPAPKLKVTCSMTAYLGWALPRYEGIWVS</sequence>
<accession>A0A369L937</accession>
<dbReference type="Proteomes" id="UP000253792">
    <property type="component" value="Unassembled WGS sequence"/>
</dbReference>
<name>A0A369L937_9ACTN</name>
<dbReference type="EMBL" id="PPTP01000003">
    <property type="protein sequence ID" value="RDB56183.1"/>
    <property type="molecule type" value="Genomic_DNA"/>
</dbReference>
<organism evidence="1 2">
    <name type="scientific">Senegalimassilia anaerobia</name>
    <dbReference type="NCBI Taxonomy" id="1473216"/>
    <lineage>
        <taxon>Bacteria</taxon>
        <taxon>Bacillati</taxon>
        <taxon>Actinomycetota</taxon>
        <taxon>Coriobacteriia</taxon>
        <taxon>Coriobacteriales</taxon>
        <taxon>Coriobacteriaceae</taxon>
        <taxon>Senegalimassilia</taxon>
    </lineage>
</organism>
<evidence type="ECO:0000313" key="2">
    <source>
        <dbReference type="Proteomes" id="UP000253792"/>
    </source>
</evidence>